<reference evidence="2 3" key="1">
    <citation type="submission" date="2024-06" db="EMBL/GenBank/DDBJ databases">
        <title>Genomic Encyclopedia of Type Strains, Phase IV (KMG-IV): sequencing the most valuable type-strain genomes for metagenomic binning, comparative biology and taxonomic classification.</title>
        <authorList>
            <person name="Goeker M."/>
        </authorList>
    </citation>
    <scope>NUCLEOTIDE SEQUENCE [LARGE SCALE GENOMIC DNA]</scope>
    <source>
        <strain evidence="2 3">DSM 29388</strain>
    </source>
</reference>
<evidence type="ECO:0008006" key="4">
    <source>
        <dbReference type="Google" id="ProtNLM"/>
    </source>
</evidence>
<feature type="chain" id="PRO_5045964455" description="SnoaL-like domain-containing protein" evidence="1">
    <location>
        <begin position="21"/>
        <end position="161"/>
    </location>
</feature>
<protein>
    <recommendedName>
        <fullName evidence="4">SnoaL-like domain-containing protein</fullName>
    </recommendedName>
</protein>
<dbReference type="EMBL" id="JBEPMO010000003">
    <property type="protein sequence ID" value="MET3731250.1"/>
    <property type="molecule type" value="Genomic_DNA"/>
</dbReference>
<dbReference type="Proteomes" id="UP001549146">
    <property type="component" value="Unassembled WGS sequence"/>
</dbReference>
<evidence type="ECO:0000256" key="1">
    <source>
        <dbReference type="SAM" id="SignalP"/>
    </source>
</evidence>
<evidence type="ECO:0000313" key="2">
    <source>
        <dbReference type="EMBL" id="MET3731250.1"/>
    </source>
</evidence>
<gene>
    <name evidence="2" type="ORF">ABID46_000817</name>
</gene>
<accession>A0ABV2LRN7</accession>
<evidence type="ECO:0000313" key="3">
    <source>
        <dbReference type="Proteomes" id="UP001549146"/>
    </source>
</evidence>
<comment type="caution">
    <text evidence="2">The sequence shown here is derived from an EMBL/GenBank/DDBJ whole genome shotgun (WGS) entry which is preliminary data.</text>
</comment>
<keyword evidence="3" id="KW-1185">Reference proteome</keyword>
<dbReference type="RefSeq" id="WP_354507334.1">
    <property type="nucleotide sequence ID" value="NZ_JBEPMO010000003.1"/>
</dbReference>
<dbReference type="InterPro" id="IPR032710">
    <property type="entry name" value="NTF2-like_dom_sf"/>
</dbReference>
<dbReference type="Gene3D" id="3.10.450.50">
    <property type="match status" value="1"/>
</dbReference>
<organism evidence="2 3">
    <name type="scientific">Moheibacter stercoris</name>
    <dbReference type="NCBI Taxonomy" id="1628251"/>
    <lineage>
        <taxon>Bacteria</taxon>
        <taxon>Pseudomonadati</taxon>
        <taxon>Bacteroidota</taxon>
        <taxon>Flavobacteriia</taxon>
        <taxon>Flavobacteriales</taxon>
        <taxon>Weeksellaceae</taxon>
        <taxon>Moheibacter</taxon>
    </lineage>
</organism>
<name>A0ABV2LRN7_9FLAO</name>
<keyword evidence="1" id="KW-0732">Signal</keyword>
<proteinExistence type="predicted"/>
<feature type="signal peptide" evidence="1">
    <location>
        <begin position="1"/>
        <end position="20"/>
    </location>
</feature>
<sequence length="161" mass="19114">MRKLLLVSFVLMLFSCQSNQGNPNNELALRFFDTYSKRKEVDKMVSFYADKFEYENIVFESETDNSRFLYEEFYGWKDPNFIYENPETIHVDEILTSDSTIIGKGITMPYTYNGREIAGTKFVIVLELDKDRKIKKQTDWFNYPMAEIIEAYHLKTSMEIK</sequence>
<dbReference type="SUPFAM" id="SSF54427">
    <property type="entry name" value="NTF2-like"/>
    <property type="match status" value="1"/>
</dbReference>
<dbReference type="PROSITE" id="PS51257">
    <property type="entry name" value="PROKAR_LIPOPROTEIN"/>
    <property type="match status" value="1"/>
</dbReference>